<accession>A0AAV4NU48</accession>
<dbReference type="AlphaFoldDB" id="A0AAV4NU48"/>
<comment type="caution">
    <text evidence="1">The sequence shown here is derived from an EMBL/GenBank/DDBJ whole genome shotgun (WGS) entry which is preliminary data.</text>
</comment>
<keyword evidence="2" id="KW-1185">Reference proteome</keyword>
<evidence type="ECO:0000313" key="1">
    <source>
        <dbReference type="EMBL" id="GIX87260.1"/>
    </source>
</evidence>
<organism evidence="1 2">
    <name type="scientific">Caerostris extrusa</name>
    <name type="common">Bark spider</name>
    <name type="synonym">Caerostris bankana</name>
    <dbReference type="NCBI Taxonomy" id="172846"/>
    <lineage>
        <taxon>Eukaryota</taxon>
        <taxon>Metazoa</taxon>
        <taxon>Ecdysozoa</taxon>
        <taxon>Arthropoda</taxon>
        <taxon>Chelicerata</taxon>
        <taxon>Arachnida</taxon>
        <taxon>Araneae</taxon>
        <taxon>Araneomorphae</taxon>
        <taxon>Entelegynae</taxon>
        <taxon>Araneoidea</taxon>
        <taxon>Araneidae</taxon>
        <taxon>Caerostris</taxon>
    </lineage>
</organism>
<reference evidence="1 2" key="1">
    <citation type="submission" date="2021-06" db="EMBL/GenBank/DDBJ databases">
        <title>Caerostris extrusa draft genome.</title>
        <authorList>
            <person name="Kono N."/>
            <person name="Arakawa K."/>
        </authorList>
    </citation>
    <scope>NUCLEOTIDE SEQUENCE [LARGE SCALE GENOMIC DNA]</scope>
</reference>
<evidence type="ECO:0000313" key="2">
    <source>
        <dbReference type="Proteomes" id="UP001054945"/>
    </source>
</evidence>
<dbReference type="EMBL" id="BPLR01021219">
    <property type="protein sequence ID" value="GIX87260.1"/>
    <property type="molecule type" value="Genomic_DNA"/>
</dbReference>
<gene>
    <name evidence="1" type="ORF">CEXT_762811</name>
</gene>
<evidence type="ECO:0008006" key="3">
    <source>
        <dbReference type="Google" id="ProtNLM"/>
    </source>
</evidence>
<dbReference type="Proteomes" id="UP001054945">
    <property type="component" value="Unassembled WGS sequence"/>
</dbReference>
<protein>
    <recommendedName>
        <fullName evidence="3">Ig-like domain-containing protein</fullName>
    </recommendedName>
</protein>
<proteinExistence type="predicted"/>
<name>A0AAV4NU48_CAEEX</name>
<sequence>MKLRSTTFLFPKLESSPVAFNASSFRTNLSATVRRYFLPRLIKFRLGGKKARFAASNDKDNRDNLVEAEPEFAEPIQNVTVATGRDAQLSCTVEKLGHLQASMPNKDSFQEIFNDEFTFVNDYCTYINPKDSSICGGMKRNGIGMQVCRFTRTIGQKGVKVYVADASIRLTELEEFACILGLEISLSTLRGGQIIPIILHIRNRTNWFR</sequence>